<name>A0ABQ4S0A4_9HYPH</name>
<reference evidence="2" key="2">
    <citation type="submission" date="2021-08" db="EMBL/GenBank/DDBJ databases">
        <authorList>
            <person name="Tani A."/>
            <person name="Ola A."/>
            <person name="Ogura Y."/>
            <person name="Katsura K."/>
            <person name="Hayashi T."/>
        </authorList>
    </citation>
    <scope>NUCLEOTIDE SEQUENCE</scope>
    <source>
        <strain evidence="2">DSM 19015</strain>
    </source>
</reference>
<organism evidence="2 3">
    <name type="scientific">Methylobacterium iners</name>
    <dbReference type="NCBI Taxonomy" id="418707"/>
    <lineage>
        <taxon>Bacteria</taxon>
        <taxon>Pseudomonadati</taxon>
        <taxon>Pseudomonadota</taxon>
        <taxon>Alphaproteobacteria</taxon>
        <taxon>Hyphomicrobiales</taxon>
        <taxon>Methylobacteriaceae</taxon>
        <taxon>Methylobacterium</taxon>
    </lineage>
</organism>
<keyword evidence="1" id="KW-1133">Transmembrane helix</keyword>
<evidence type="ECO:0000313" key="3">
    <source>
        <dbReference type="Proteomes" id="UP001055125"/>
    </source>
</evidence>
<evidence type="ECO:0000313" key="2">
    <source>
        <dbReference type="EMBL" id="GJD95369.1"/>
    </source>
</evidence>
<protein>
    <submittedName>
        <fullName evidence="2">Uncharacterized protein</fullName>
    </submittedName>
</protein>
<comment type="caution">
    <text evidence="2">The sequence shown here is derived from an EMBL/GenBank/DDBJ whole genome shotgun (WGS) entry which is preliminary data.</text>
</comment>
<reference evidence="2" key="1">
    <citation type="journal article" date="2021" name="Front. Microbiol.">
        <title>Comprehensive Comparative Genomics and Phenotyping of Methylobacterium Species.</title>
        <authorList>
            <person name="Alessa O."/>
            <person name="Ogura Y."/>
            <person name="Fujitani Y."/>
            <person name="Takami H."/>
            <person name="Hayashi T."/>
            <person name="Sahin N."/>
            <person name="Tani A."/>
        </authorList>
    </citation>
    <scope>NUCLEOTIDE SEQUENCE</scope>
    <source>
        <strain evidence="2">DSM 19015</strain>
    </source>
</reference>
<keyword evidence="1" id="KW-0472">Membrane</keyword>
<dbReference type="EMBL" id="BPQP01000036">
    <property type="protein sequence ID" value="GJD95369.1"/>
    <property type="molecule type" value="Genomic_DNA"/>
</dbReference>
<dbReference type="Proteomes" id="UP001055125">
    <property type="component" value="Unassembled WGS sequence"/>
</dbReference>
<sequence length="70" mass="7657">MPGCRRSNLSSTFPATGQGLRLSRYLQSGRHHPHASNDNRRLGSPGFWHWAAALGVVPLVSFALILTMLS</sequence>
<keyword evidence="3" id="KW-1185">Reference proteome</keyword>
<feature type="transmembrane region" description="Helical" evidence="1">
    <location>
        <begin position="47"/>
        <end position="69"/>
    </location>
</feature>
<accession>A0ABQ4S0A4</accession>
<gene>
    <name evidence="2" type="ORF">OCOJLMKI_2581</name>
</gene>
<dbReference type="RefSeq" id="WP_238244511.1">
    <property type="nucleotide sequence ID" value="NZ_BPQP01000036.1"/>
</dbReference>
<proteinExistence type="predicted"/>
<evidence type="ECO:0000256" key="1">
    <source>
        <dbReference type="SAM" id="Phobius"/>
    </source>
</evidence>
<keyword evidence="1" id="KW-0812">Transmembrane</keyword>